<dbReference type="Proteomes" id="UP001152533">
    <property type="component" value="Unassembled WGS sequence"/>
</dbReference>
<dbReference type="EMBL" id="CAMGZC010000390">
    <property type="protein sequence ID" value="CAI0647039.1"/>
    <property type="molecule type" value="Genomic_DNA"/>
</dbReference>
<evidence type="ECO:0000313" key="2">
    <source>
        <dbReference type="Proteomes" id="UP001152533"/>
    </source>
</evidence>
<evidence type="ECO:0000313" key="1">
    <source>
        <dbReference type="EMBL" id="CAI0647039.1"/>
    </source>
</evidence>
<accession>A0A9W4WCB3</accession>
<reference evidence="1" key="1">
    <citation type="submission" date="2022-08" db="EMBL/GenBank/DDBJ databases">
        <authorList>
            <person name="Giroux E."/>
            <person name="Giroux E."/>
        </authorList>
    </citation>
    <scope>NUCLEOTIDE SEQUENCE</scope>
    <source>
        <strain evidence="1">H1091258</strain>
    </source>
</reference>
<comment type="caution">
    <text evidence="1">The sequence shown here is derived from an EMBL/GenBank/DDBJ whole genome shotgun (WGS) entry which is preliminary data.</text>
</comment>
<keyword evidence="2" id="KW-1185">Reference proteome</keyword>
<protein>
    <submittedName>
        <fullName evidence="1">Uncharacterized protein</fullName>
    </submittedName>
</protein>
<organism evidence="1 2">
    <name type="scientific">Colletotrichum noveboracense</name>
    <dbReference type="NCBI Taxonomy" id="2664923"/>
    <lineage>
        <taxon>Eukaryota</taxon>
        <taxon>Fungi</taxon>
        <taxon>Dikarya</taxon>
        <taxon>Ascomycota</taxon>
        <taxon>Pezizomycotina</taxon>
        <taxon>Sordariomycetes</taxon>
        <taxon>Hypocreomycetidae</taxon>
        <taxon>Glomerellales</taxon>
        <taxon>Glomerellaceae</taxon>
        <taxon>Colletotrichum</taxon>
        <taxon>Colletotrichum gloeosporioides species complex</taxon>
    </lineage>
</organism>
<dbReference type="AlphaFoldDB" id="A0A9W4WCB3"/>
<name>A0A9W4WCB3_9PEZI</name>
<proteinExistence type="predicted"/>
<sequence>MHAIFNRASSMWLLDNEKDVRARRTTWITPSDRLSMGPYGTHYRGVTIKIGDAISTFGSIAISFKRLKQKHAFARFDEILSLGIHLVPKLRVVVQTIVIVISDKPTRYGTVYPLRNRTSGDLTASASFLGEDESSEWTYENMHGASACDTPTHFVEVVDLHDRRRLNELTTLVMAHGGSSWTSQHRMDATYHWNRSYCFDCLMRWWEHNGKGVAVAAVHNAYKQLYVLLENNFILEESANYGTEMIPAVKSLMKFPEIDPPGINLADAKTLIGPVPAGYPPGESDSSSEGL</sequence>
<gene>
    <name evidence="1" type="ORF">CGXH109_LOCUS61333</name>
</gene>